<keyword evidence="2" id="KW-1185">Reference proteome</keyword>
<accession>A0A5B7FU05</accession>
<evidence type="ECO:0000313" key="2">
    <source>
        <dbReference type="Proteomes" id="UP000324222"/>
    </source>
</evidence>
<dbReference type="Proteomes" id="UP000324222">
    <property type="component" value="Unassembled WGS sequence"/>
</dbReference>
<dbReference type="AlphaFoldDB" id="A0A5B7FU05"/>
<dbReference type="EMBL" id="VSRR010008283">
    <property type="protein sequence ID" value="MPC48443.1"/>
    <property type="molecule type" value="Genomic_DNA"/>
</dbReference>
<comment type="caution">
    <text evidence="1">The sequence shown here is derived from an EMBL/GenBank/DDBJ whole genome shotgun (WGS) entry which is preliminary data.</text>
</comment>
<gene>
    <name evidence="1" type="ORF">E2C01_042217</name>
</gene>
<name>A0A5B7FU05_PORTR</name>
<evidence type="ECO:0000313" key="1">
    <source>
        <dbReference type="EMBL" id="MPC48443.1"/>
    </source>
</evidence>
<protein>
    <submittedName>
        <fullName evidence="1">Uncharacterized protein</fullName>
    </submittedName>
</protein>
<sequence>MLKPVHTYSPHIPNRSWGSIEQISDFILSNVASEVLHYAQSSPPGIMVRTCPLNAVSVEKVKKEKDNNPVLIRATPDHLLLANLSQKLLHLFTTSQIHQLLHLFMANLIHQHLYINNLSHQLLTPPTLIDQHQFCQIFQV</sequence>
<organism evidence="1 2">
    <name type="scientific">Portunus trituberculatus</name>
    <name type="common">Swimming crab</name>
    <name type="synonym">Neptunus trituberculatus</name>
    <dbReference type="NCBI Taxonomy" id="210409"/>
    <lineage>
        <taxon>Eukaryota</taxon>
        <taxon>Metazoa</taxon>
        <taxon>Ecdysozoa</taxon>
        <taxon>Arthropoda</taxon>
        <taxon>Crustacea</taxon>
        <taxon>Multicrustacea</taxon>
        <taxon>Malacostraca</taxon>
        <taxon>Eumalacostraca</taxon>
        <taxon>Eucarida</taxon>
        <taxon>Decapoda</taxon>
        <taxon>Pleocyemata</taxon>
        <taxon>Brachyura</taxon>
        <taxon>Eubrachyura</taxon>
        <taxon>Portunoidea</taxon>
        <taxon>Portunidae</taxon>
        <taxon>Portuninae</taxon>
        <taxon>Portunus</taxon>
    </lineage>
</organism>
<reference evidence="1 2" key="1">
    <citation type="submission" date="2019-05" db="EMBL/GenBank/DDBJ databases">
        <title>Another draft genome of Portunus trituberculatus and its Hox gene families provides insights of decapod evolution.</title>
        <authorList>
            <person name="Jeong J.-H."/>
            <person name="Song I."/>
            <person name="Kim S."/>
            <person name="Choi T."/>
            <person name="Kim D."/>
            <person name="Ryu S."/>
            <person name="Kim W."/>
        </authorList>
    </citation>
    <scope>NUCLEOTIDE SEQUENCE [LARGE SCALE GENOMIC DNA]</scope>
    <source>
        <tissue evidence="1">Muscle</tissue>
    </source>
</reference>
<proteinExistence type="predicted"/>